<evidence type="ECO:0000256" key="5">
    <source>
        <dbReference type="ARBA" id="ARBA00038359"/>
    </source>
</evidence>
<dbReference type="InterPro" id="IPR049326">
    <property type="entry name" value="Rhodopsin_dom_fungi"/>
</dbReference>
<comment type="caution">
    <text evidence="9">The sequence shown here is derived from an EMBL/GenBank/DDBJ whole genome shotgun (WGS) entry which is preliminary data.</text>
</comment>
<feature type="transmembrane region" description="Helical" evidence="7">
    <location>
        <begin position="142"/>
        <end position="162"/>
    </location>
</feature>
<feature type="transmembrane region" description="Helical" evidence="7">
    <location>
        <begin position="30"/>
        <end position="50"/>
    </location>
</feature>
<reference evidence="9" key="1">
    <citation type="submission" date="2019-04" db="EMBL/GenBank/DDBJ databases">
        <title>Sequencing of skin fungus with MAO and IRED activity.</title>
        <authorList>
            <person name="Marsaioli A.J."/>
            <person name="Bonatto J.M.C."/>
            <person name="Reis Junior O."/>
        </authorList>
    </citation>
    <scope>NUCLEOTIDE SEQUENCE</scope>
    <source>
        <strain evidence="9">30M1</strain>
    </source>
</reference>
<feature type="transmembrane region" description="Helical" evidence="7">
    <location>
        <begin position="104"/>
        <end position="130"/>
    </location>
</feature>
<feature type="region of interest" description="Disordered" evidence="6">
    <location>
        <begin position="297"/>
        <end position="331"/>
    </location>
</feature>
<evidence type="ECO:0000259" key="8">
    <source>
        <dbReference type="Pfam" id="PF20684"/>
    </source>
</evidence>
<feature type="transmembrane region" description="Helical" evidence="7">
    <location>
        <begin position="222"/>
        <end position="247"/>
    </location>
</feature>
<evidence type="ECO:0000256" key="6">
    <source>
        <dbReference type="SAM" id="MobiDB-lite"/>
    </source>
</evidence>
<comment type="similarity">
    <text evidence="5">Belongs to the SAT4 family.</text>
</comment>
<dbReference type="PANTHER" id="PTHR33048:SF124">
    <property type="entry name" value="INTEGRAL MEMBRANE PROTEIN"/>
    <property type="match status" value="1"/>
</dbReference>
<dbReference type="OrthoDB" id="5342292at2759"/>
<evidence type="ECO:0000256" key="2">
    <source>
        <dbReference type="ARBA" id="ARBA00022692"/>
    </source>
</evidence>
<dbReference type="Pfam" id="PF20684">
    <property type="entry name" value="Fung_rhodopsin"/>
    <property type="match status" value="1"/>
</dbReference>
<dbReference type="GO" id="GO:0016020">
    <property type="term" value="C:membrane"/>
    <property type="evidence" value="ECO:0007669"/>
    <property type="project" value="UniProtKB-SubCell"/>
</dbReference>
<feature type="transmembrane region" description="Helical" evidence="7">
    <location>
        <begin position="186"/>
        <end position="210"/>
    </location>
</feature>
<keyword evidence="3 7" id="KW-1133">Transmembrane helix</keyword>
<keyword evidence="10" id="KW-1185">Reference proteome</keyword>
<organism evidence="9 10">
    <name type="scientific">Curvularia kusanoi</name>
    <name type="common">Cochliobolus kusanoi</name>
    <dbReference type="NCBI Taxonomy" id="90978"/>
    <lineage>
        <taxon>Eukaryota</taxon>
        <taxon>Fungi</taxon>
        <taxon>Dikarya</taxon>
        <taxon>Ascomycota</taxon>
        <taxon>Pezizomycotina</taxon>
        <taxon>Dothideomycetes</taxon>
        <taxon>Pleosporomycetidae</taxon>
        <taxon>Pleosporales</taxon>
        <taxon>Pleosporineae</taxon>
        <taxon>Pleosporaceae</taxon>
        <taxon>Curvularia</taxon>
    </lineage>
</organism>
<gene>
    <name evidence="9" type="ORF">E8E13_004733</name>
</gene>
<accession>A0A9P4WCH8</accession>
<dbReference type="PANTHER" id="PTHR33048">
    <property type="entry name" value="PTH11-LIKE INTEGRAL MEMBRANE PROTEIN (AFU_ORTHOLOGUE AFUA_5G11245)"/>
    <property type="match status" value="1"/>
</dbReference>
<protein>
    <recommendedName>
        <fullName evidence="8">Rhodopsin domain-containing protein</fullName>
    </recommendedName>
</protein>
<name>A0A9P4WCH8_CURKU</name>
<proteinExistence type="inferred from homology"/>
<dbReference type="EMBL" id="SWKU01000007">
    <property type="protein sequence ID" value="KAF3004843.1"/>
    <property type="molecule type" value="Genomic_DNA"/>
</dbReference>
<keyword evidence="4 7" id="KW-0472">Membrane</keyword>
<keyword evidence="2 7" id="KW-0812">Transmembrane</keyword>
<dbReference type="AlphaFoldDB" id="A0A9P4WCH8"/>
<evidence type="ECO:0000256" key="1">
    <source>
        <dbReference type="ARBA" id="ARBA00004141"/>
    </source>
</evidence>
<feature type="compositionally biased region" description="Gly residues" evidence="6">
    <location>
        <begin position="306"/>
        <end position="319"/>
    </location>
</feature>
<evidence type="ECO:0000256" key="4">
    <source>
        <dbReference type="ARBA" id="ARBA00023136"/>
    </source>
</evidence>
<sequence length="419" mass="45890">MDMNLPLFPAPEGYVVDVANPQRMGEAANFWIGVIGMIVAAIFLGMRIYTKVVFARNFSADDGALLVAWSLSVTIQTIILFQYSRGTLGIHIWEIPASKINSTFNLISVATILYCPFLAAAKFSLLFFYLKLSPLRWFRMAVYASMFLVVGYNIALVFPLIFTCTPVKKNFDVFVTDGSCLDRTPIYMATAVLNMITDVLLLALPLPMIVKLQMPTVQKAGLICVFGVGAATCVTSGVRLVLLFPMLKTLDQTWAIVTPGIWILIEANLVIITGALPTLRLFFRHVAPRLIGESSVRSRSKKPTVGGSGYGDGYAGGSKSGETELKTIGSAKPARSRYSRMGDDEVSIGSDEESCWKADMDASSEKEIVPPLPEPVELGRMSSRGGIGTIMRTQTMTVTSEVAPEVNRHERNASWTPRF</sequence>
<evidence type="ECO:0000256" key="7">
    <source>
        <dbReference type="SAM" id="Phobius"/>
    </source>
</evidence>
<evidence type="ECO:0000313" key="9">
    <source>
        <dbReference type="EMBL" id="KAF3004843.1"/>
    </source>
</evidence>
<feature type="domain" description="Rhodopsin" evidence="8">
    <location>
        <begin position="46"/>
        <end position="284"/>
    </location>
</feature>
<dbReference type="InterPro" id="IPR052337">
    <property type="entry name" value="SAT4-like"/>
</dbReference>
<feature type="transmembrane region" description="Helical" evidence="7">
    <location>
        <begin position="259"/>
        <end position="283"/>
    </location>
</feature>
<comment type="subcellular location">
    <subcellularLocation>
        <location evidence="1">Membrane</location>
        <topology evidence="1">Multi-pass membrane protein</topology>
    </subcellularLocation>
</comment>
<evidence type="ECO:0000313" key="10">
    <source>
        <dbReference type="Proteomes" id="UP000801428"/>
    </source>
</evidence>
<dbReference type="Proteomes" id="UP000801428">
    <property type="component" value="Unassembled WGS sequence"/>
</dbReference>
<feature type="transmembrane region" description="Helical" evidence="7">
    <location>
        <begin position="62"/>
        <end position="84"/>
    </location>
</feature>
<evidence type="ECO:0000256" key="3">
    <source>
        <dbReference type="ARBA" id="ARBA00022989"/>
    </source>
</evidence>